<keyword evidence="2" id="KW-1185">Reference proteome</keyword>
<reference evidence="2" key="1">
    <citation type="journal article" date="2014" name="Proc. Natl. Acad. Sci. U.S.A.">
        <title>Extensive sampling of basidiomycete genomes demonstrates inadequacy of the white-rot/brown-rot paradigm for wood decay fungi.</title>
        <authorList>
            <person name="Riley R."/>
            <person name="Salamov A.A."/>
            <person name="Brown D.W."/>
            <person name="Nagy L.G."/>
            <person name="Floudas D."/>
            <person name="Held B.W."/>
            <person name="Levasseur A."/>
            <person name="Lombard V."/>
            <person name="Morin E."/>
            <person name="Otillar R."/>
            <person name="Lindquist E.A."/>
            <person name="Sun H."/>
            <person name="LaButti K.M."/>
            <person name="Schmutz J."/>
            <person name="Jabbour D."/>
            <person name="Luo H."/>
            <person name="Baker S.E."/>
            <person name="Pisabarro A.G."/>
            <person name="Walton J.D."/>
            <person name="Blanchette R.A."/>
            <person name="Henrissat B."/>
            <person name="Martin F."/>
            <person name="Cullen D."/>
            <person name="Hibbett D.S."/>
            <person name="Grigoriev I.V."/>
        </authorList>
    </citation>
    <scope>NUCLEOTIDE SEQUENCE [LARGE SCALE GENOMIC DNA]</scope>
    <source>
        <strain evidence="2">CBS 339.88</strain>
    </source>
</reference>
<accession>A0A067SWC0</accession>
<dbReference type="EMBL" id="KL142390">
    <property type="protein sequence ID" value="KDR71949.1"/>
    <property type="molecule type" value="Genomic_DNA"/>
</dbReference>
<evidence type="ECO:0000313" key="1">
    <source>
        <dbReference type="EMBL" id="KDR71949.1"/>
    </source>
</evidence>
<name>A0A067SWC0_GALM3</name>
<gene>
    <name evidence="1" type="ORF">GALMADRAFT_213443</name>
</gene>
<proteinExistence type="predicted"/>
<dbReference type="AlphaFoldDB" id="A0A067SWC0"/>
<protein>
    <submittedName>
        <fullName evidence="1">Uncharacterized protein</fullName>
    </submittedName>
</protein>
<evidence type="ECO:0000313" key="2">
    <source>
        <dbReference type="Proteomes" id="UP000027222"/>
    </source>
</evidence>
<organism evidence="1 2">
    <name type="scientific">Galerina marginata (strain CBS 339.88)</name>
    <dbReference type="NCBI Taxonomy" id="685588"/>
    <lineage>
        <taxon>Eukaryota</taxon>
        <taxon>Fungi</taxon>
        <taxon>Dikarya</taxon>
        <taxon>Basidiomycota</taxon>
        <taxon>Agaricomycotina</taxon>
        <taxon>Agaricomycetes</taxon>
        <taxon>Agaricomycetidae</taxon>
        <taxon>Agaricales</taxon>
        <taxon>Agaricineae</taxon>
        <taxon>Strophariaceae</taxon>
        <taxon>Galerina</taxon>
    </lineage>
</organism>
<dbReference type="HOGENOM" id="CLU_1635519_0_0_1"/>
<dbReference type="Proteomes" id="UP000027222">
    <property type="component" value="Unassembled WGS sequence"/>
</dbReference>
<sequence length="162" mass="18695">MERFLRADFIPDFNNLFKKPNHNILRPNEDENEDVDAEEENLQNLVTIVTFAADIEGDQPESSFEISNKLDINGLELDLDNYFSDGEDLNGEDEPKEPEIFSWTLKEGNNEYLKSALIASLHPNDWKKILVHPFQVQGKTMESIYSNSRSLGELETTREKMN</sequence>